<comment type="caution">
    <text evidence="1">The sequence shown here is derived from an EMBL/GenBank/DDBJ whole genome shotgun (WGS) entry which is preliminary data.</text>
</comment>
<dbReference type="EMBL" id="JASHID010000006">
    <property type="protein sequence ID" value="MDI9864863.1"/>
    <property type="molecule type" value="Genomic_DNA"/>
</dbReference>
<dbReference type="InterPro" id="IPR043741">
    <property type="entry name" value="DUF5686"/>
</dbReference>
<accession>A0ABT6YMP0</accession>
<keyword evidence="2" id="KW-1185">Reference proteome</keyword>
<dbReference type="RefSeq" id="WP_283369965.1">
    <property type="nucleotide sequence ID" value="NZ_JASHID010000006.1"/>
</dbReference>
<dbReference type="Pfam" id="PF18939">
    <property type="entry name" value="DUF5686"/>
    <property type="match status" value="1"/>
</dbReference>
<organism evidence="1 2">
    <name type="scientific">Flectobacillus longus</name>
    <dbReference type="NCBI Taxonomy" id="2984207"/>
    <lineage>
        <taxon>Bacteria</taxon>
        <taxon>Pseudomonadati</taxon>
        <taxon>Bacteroidota</taxon>
        <taxon>Cytophagia</taxon>
        <taxon>Cytophagales</taxon>
        <taxon>Flectobacillaceae</taxon>
        <taxon>Flectobacillus</taxon>
    </lineage>
</organism>
<gene>
    <name evidence="1" type="ORF">QM480_11045</name>
</gene>
<dbReference type="InterPro" id="IPR008969">
    <property type="entry name" value="CarboxyPept-like_regulatory"/>
</dbReference>
<reference evidence="1 2" key="1">
    <citation type="submission" date="2023-05" db="EMBL/GenBank/DDBJ databases">
        <title>Novel species of genus Flectobacillus isolated from stream in China.</title>
        <authorList>
            <person name="Lu H."/>
        </authorList>
    </citation>
    <scope>NUCLEOTIDE SEQUENCE [LARGE SCALE GENOMIC DNA]</scope>
    <source>
        <strain evidence="1 2">DC10W</strain>
    </source>
</reference>
<proteinExistence type="predicted"/>
<protein>
    <submittedName>
        <fullName evidence="1">DUF5686 family protein</fullName>
    </submittedName>
</protein>
<evidence type="ECO:0000313" key="2">
    <source>
        <dbReference type="Proteomes" id="UP001236569"/>
    </source>
</evidence>
<name>A0ABT6YMP0_9BACT</name>
<sequence length="855" mass="99061">MLSNQIILKAFYRPFWLFCILLIAWNSSAQTYIKVKGKVVDAKTNEVIPFASVLIQGTNRGTQTDLNGNFFIETSPQHPSIKISIIGYQPQTKTFQTAKDVQQLTVRLQSLNTSLDEVVVKGKKDKYRNKDNPAVQLVRKVIEHKSMNRPEALNFYQYNKYEKLEFDLSNISEKFRNKRSLRKFDFVFNHLDTSKITGKVTLPMYLKETISDVYYRKNPESKKEVITGDKMTGLGGYVDNNGIKLYLEALYQEVNFYDNNILLLAKQFLGPTSPIAPQFYRYAIIDTTVYKDVKCITLGFAPRNTNDQLFQGQMLVAMDSSYAVRKVEMGFSKDINVNFVTDLKIAQEFEFVGDKGLMLTKDDLIIEFNPLKKENGMSLFGQRSVSYHDYKLNVPIEANRFEGYRTEVLKDATQRKDDYWSQARHQPLSTKEMGIYTMVDSVKRVPAFQRFMNTASFLMEGYKPLGAIEIGPVNTFYSFNPVEGLRLRLGGRTTAKFSERMAFEVYSAYGFRDQKWKYFASATLSLTDHNIYTYPIRHLRLSYQNDLKIPGQELQFVQEDNFLLSFKRGINNQRTYNQVWTLDWLRESKSGVAWSAQIKKTIQTPTGSLTYENGLGQTVPQLDNTEFGVGLRYAPNEQFYQGKNYRIPIVNQYPVIQLRYNYSPKGFLGSEYEYSRVMAQMYKRVNIPPLGYTNLTIEGAKLWGKVPFPLLLIHRANQTYSYQLESYNLMNFLEFVSDQYATIFFDHHFNGFFFNKIPLLNRLKIREVASFTGLWGSVSDQNKPSSDNQLLAFPKYTNGDPITYSLDHRPYMEMSVGVENVFKILRIDLLKRLSYLDHPNAPSSLAVRFRVKFDF</sequence>
<dbReference type="SUPFAM" id="SSF49464">
    <property type="entry name" value="Carboxypeptidase regulatory domain-like"/>
    <property type="match status" value="1"/>
</dbReference>
<evidence type="ECO:0000313" key="1">
    <source>
        <dbReference type="EMBL" id="MDI9864863.1"/>
    </source>
</evidence>
<dbReference type="Pfam" id="PF13715">
    <property type="entry name" value="CarbopepD_reg_2"/>
    <property type="match status" value="1"/>
</dbReference>
<dbReference type="Proteomes" id="UP001236569">
    <property type="component" value="Unassembled WGS sequence"/>
</dbReference>
<dbReference type="Gene3D" id="2.60.40.1120">
    <property type="entry name" value="Carboxypeptidase-like, regulatory domain"/>
    <property type="match status" value="1"/>
</dbReference>